<reference evidence="1" key="1">
    <citation type="submission" date="2018-05" db="EMBL/GenBank/DDBJ databases">
        <authorList>
            <person name="Lanie J.A."/>
            <person name="Ng W.-L."/>
            <person name="Kazmierczak K.M."/>
            <person name="Andrzejewski T.M."/>
            <person name="Davidsen T.M."/>
            <person name="Wayne K.J."/>
            <person name="Tettelin H."/>
            <person name="Glass J.I."/>
            <person name="Rusch D."/>
            <person name="Podicherti R."/>
            <person name="Tsui H.-C.T."/>
            <person name="Winkler M.E."/>
        </authorList>
    </citation>
    <scope>NUCLEOTIDE SEQUENCE</scope>
</reference>
<organism evidence="1">
    <name type="scientific">marine metagenome</name>
    <dbReference type="NCBI Taxonomy" id="408172"/>
    <lineage>
        <taxon>unclassified sequences</taxon>
        <taxon>metagenomes</taxon>
        <taxon>ecological metagenomes</taxon>
    </lineage>
</organism>
<dbReference type="EMBL" id="UINC01049774">
    <property type="protein sequence ID" value="SVB61952.1"/>
    <property type="molecule type" value="Genomic_DNA"/>
</dbReference>
<dbReference type="AlphaFoldDB" id="A0A382FH44"/>
<protein>
    <submittedName>
        <fullName evidence="1">Uncharacterized protein</fullName>
    </submittedName>
</protein>
<name>A0A382FH44_9ZZZZ</name>
<feature type="non-terminal residue" evidence="1">
    <location>
        <position position="1"/>
    </location>
</feature>
<accession>A0A382FH44</accession>
<gene>
    <name evidence="1" type="ORF">METZ01_LOCUS214806</name>
</gene>
<proteinExistence type="predicted"/>
<evidence type="ECO:0000313" key="1">
    <source>
        <dbReference type="EMBL" id="SVB61952.1"/>
    </source>
</evidence>
<sequence length="201" mass="23403">DVCGEISIDDVVQAILDGADSWSDHIYSDYYSYDDNWHEYGPTNLVDTVVYPDSSEDYIDVKYDKDDDIDLIGEKNYSGNFIHRAQSWEKGSWIYNEFELENEFKPECLSVMDSDVPGIISGYVYEDPETGEYVDIEGELEQSDTSGTDIDFYVNTKNGLDYCDDFCDMRDEMTEQDLDPESEDDVRKYLEKKYMNELHKK</sequence>